<dbReference type="GO" id="GO:0004373">
    <property type="term" value="F:alpha-1,4-glucan glucosyltransferase (UDP-glucose donor) activity"/>
    <property type="evidence" value="ECO:0007669"/>
    <property type="project" value="InterPro"/>
</dbReference>
<dbReference type="AlphaFoldDB" id="A0A7C4TI87"/>
<dbReference type="EC" id="2.4.1.21" evidence="7"/>
<evidence type="ECO:0000259" key="9">
    <source>
        <dbReference type="Pfam" id="PF08323"/>
    </source>
</evidence>
<comment type="caution">
    <text evidence="10">The sequence shown here is derived from an EMBL/GenBank/DDBJ whole genome shotgun (WGS) entry which is preliminary data.</text>
</comment>
<comment type="similarity">
    <text evidence="3 7">Belongs to the glycosyltransferase 1 family. Bacterial/plant glycogen synthase subfamily.</text>
</comment>
<reference evidence="10" key="1">
    <citation type="journal article" date="2020" name="mSystems">
        <title>Genome- and Community-Level Interaction Insights into Carbon Utilization and Element Cycling Functions of Hydrothermarchaeota in Hydrothermal Sediment.</title>
        <authorList>
            <person name="Zhou Z."/>
            <person name="Liu Y."/>
            <person name="Xu W."/>
            <person name="Pan J."/>
            <person name="Luo Z.H."/>
            <person name="Li M."/>
        </authorList>
    </citation>
    <scope>NUCLEOTIDE SEQUENCE [LARGE SCALE GENOMIC DNA]</scope>
    <source>
        <strain evidence="10">SpSt-774</strain>
    </source>
</reference>
<dbReference type="Gene3D" id="3.40.50.2000">
    <property type="entry name" value="Glycogen Phosphorylase B"/>
    <property type="match status" value="2"/>
</dbReference>
<evidence type="ECO:0000256" key="5">
    <source>
        <dbReference type="ARBA" id="ARBA00022679"/>
    </source>
</evidence>
<dbReference type="PANTHER" id="PTHR45825">
    <property type="entry name" value="GRANULE-BOUND STARCH SYNTHASE 1, CHLOROPLASTIC/AMYLOPLASTIC"/>
    <property type="match status" value="1"/>
</dbReference>
<dbReference type="PANTHER" id="PTHR45825:SF11">
    <property type="entry name" value="ALPHA AMYLASE DOMAIN-CONTAINING PROTEIN"/>
    <property type="match status" value="1"/>
</dbReference>
<evidence type="ECO:0000256" key="2">
    <source>
        <dbReference type="ARBA" id="ARBA00002764"/>
    </source>
</evidence>
<keyword evidence="4 7" id="KW-0328">Glycosyltransferase</keyword>
<dbReference type="InterPro" id="IPR013534">
    <property type="entry name" value="Starch_synth_cat_dom"/>
</dbReference>
<dbReference type="Pfam" id="PF00534">
    <property type="entry name" value="Glycos_transf_1"/>
    <property type="match status" value="1"/>
</dbReference>
<feature type="domain" description="Glycosyl transferase family 1" evidence="8">
    <location>
        <begin position="270"/>
        <end position="419"/>
    </location>
</feature>
<evidence type="ECO:0000256" key="3">
    <source>
        <dbReference type="ARBA" id="ARBA00010281"/>
    </source>
</evidence>
<comment type="function">
    <text evidence="2 7">Synthesizes alpha-1,4-glucan chains using ADP-glucose.</text>
</comment>
<evidence type="ECO:0000256" key="4">
    <source>
        <dbReference type="ARBA" id="ARBA00022676"/>
    </source>
</evidence>
<dbReference type="Pfam" id="PF08323">
    <property type="entry name" value="Glyco_transf_5"/>
    <property type="match status" value="1"/>
</dbReference>
<protein>
    <recommendedName>
        <fullName evidence="7">Glycogen synthase</fullName>
        <ecNumber evidence="7">2.4.1.21</ecNumber>
    </recommendedName>
    <alternativeName>
        <fullName evidence="7">Starch [bacterial glycogen] synthase</fullName>
    </alternativeName>
</protein>
<gene>
    <name evidence="7 10" type="primary">glgA</name>
    <name evidence="10" type="ORF">ENV60_09350</name>
</gene>
<dbReference type="InterPro" id="IPR001296">
    <property type="entry name" value="Glyco_trans_1"/>
</dbReference>
<comment type="catalytic activity">
    <reaction evidence="1 7">
        <text>[(1-&gt;4)-alpha-D-glucosyl](n) + ADP-alpha-D-glucose = [(1-&gt;4)-alpha-D-glucosyl](n+1) + ADP + H(+)</text>
        <dbReference type="Rhea" id="RHEA:18189"/>
        <dbReference type="Rhea" id="RHEA-COMP:9584"/>
        <dbReference type="Rhea" id="RHEA-COMP:9587"/>
        <dbReference type="ChEBI" id="CHEBI:15378"/>
        <dbReference type="ChEBI" id="CHEBI:15444"/>
        <dbReference type="ChEBI" id="CHEBI:57498"/>
        <dbReference type="ChEBI" id="CHEBI:456216"/>
        <dbReference type="EC" id="2.4.1.21"/>
    </reaction>
</comment>
<dbReference type="SUPFAM" id="SSF53756">
    <property type="entry name" value="UDP-Glycosyltransferase/glycogen phosphorylase"/>
    <property type="match status" value="1"/>
</dbReference>
<dbReference type="UniPathway" id="UPA00164"/>
<organism evidence="10">
    <name type="scientific">candidate division WOR-3 bacterium</name>
    <dbReference type="NCBI Taxonomy" id="2052148"/>
    <lineage>
        <taxon>Bacteria</taxon>
        <taxon>Bacteria division WOR-3</taxon>
    </lineage>
</organism>
<dbReference type="NCBIfam" id="NF001899">
    <property type="entry name" value="PRK00654.1-2"/>
    <property type="match status" value="1"/>
</dbReference>
<dbReference type="HAMAP" id="MF_00484">
    <property type="entry name" value="Glycogen_synth"/>
    <property type="match status" value="1"/>
</dbReference>
<evidence type="ECO:0000313" key="10">
    <source>
        <dbReference type="EMBL" id="HGV98483.1"/>
    </source>
</evidence>
<dbReference type="GO" id="GO:0009011">
    <property type="term" value="F:alpha-1,4-glucan glucosyltransferase (ADP-glucose donor) activity"/>
    <property type="evidence" value="ECO:0007669"/>
    <property type="project" value="UniProtKB-UniRule"/>
</dbReference>
<keyword evidence="5 7" id="KW-0808">Transferase</keyword>
<dbReference type="GO" id="GO:0005978">
    <property type="term" value="P:glycogen biosynthetic process"/>
    <property type="evidence" value="ECO:0007669"/>
    <property type="project" value="UniProtKB-UniRule"/>
</dbReference>
<accession>A0A7C4TI87</accession>
<dbReference type="NCBIfam" id="TIGR02095">
    <property type="entry name" value="glgA"/>
    <property type="match status" value="1"/>
</dbReference>
<dbReference type="CDD" id="cd03791">
    <property type="entry name" value="GT5_Glycogen_synthase_DULL1-like"/>
    <property type="match status" value="1"/>
</dbReference>
<evidence type="ECO:0000256" key="7">
    <source>
        <dbReference type="HAMAP-Rule" id="MF_00484"/>
    </source>
</evidence>
<name>A0A7C4TI87_UNCW3</name>
<keyword evidence="6 7" id="KW-0320">Glycogen biosynthesis</keyword>
<dbReference type="EMBL" id="DTGZ01000175">
    <property type="protein sequence ID" value="HGV98483.1"/>
    <property type="molecule type" value="Genomic_DNA"/>
</dbReference>
<feature type="domain" description="Starch synthase catalytic" evidence="9">
    <location>
        <begin position="2"/>
        <end position="222"/>
    </location>
</feature>
<comment type="pathway">
    <text evidence="7">Glycan biosynthesis; glycogen biosynthesis.</text>
</comment>
<evidence type="ECO:0000259" key="8">
    <source>
        <dbReference type="Pfam" id="PF00534"/>
    </source>
</evidence>
<evidence type="ECO:0000256" key="1">
    <source>
        <dbReference type="ARBA" id="ARBA00001478"/>
    </source>
</evidence>
<evidence type="ECO:0000256" key="6">
    <source>
        <dbReference type="ARBA" id="ARBA00023056"/>
    </source>
</evidence>
<proteinExistence type="inferred from homology"/>
<sequence length="458" mass="52384">MKVAFVASEAIPYAKTGGLADVVGTLPKFLENLGIETALIIPRYREIKGEEVLKFQVELLGIKEIKVLKTNNAYLIDYPEFFFRPGLYGTPSGDYPDNFERFTLFCKSVIKLLEVFNFDIVHCHDWQTGLIPLYLKRENAKSKIVFTIHNLGYQGKFGAEKFKLLDIEPSYFTPEGIEYYGDINLLKAGILYSDAVTTVSPTYANEIQSPEQGFGLDGVLRKENYKLYGILNGIDYSIWNPDTDNLIYESYRDFKGKQRNKLGLTAECLLDSKRPLIGMVSRIAEQKGFDILIKILDDIIALNYNFVFLGLGDEIYSEKLKIFEKSYPNRVFINIKFDETFAHRIYAGSDFFLMPSRYEPCGLGQMISLRYGTVPIVHRTGGLADTVFQFNPLDLSGNGFVFEEYSPEALFDALNRAYEIYCNTELFGALSESCMKYDFSWNRSAIEYKNLYEKITIK</sequence>
<dbReference type="InterPro" id="IPR011835">
    <property type="entry name" value="GS/SS"/>
</dbReference>
<feature type="binding site" evidence="7">
    <location>
        <position position="15"/>
    </location>
    <ligand>
        <name>ADP-alpha-D-glucose</name>
        <dbReference type="ChEBI" id="CHEBI:57498"/>
    </ligand>
</feature>